<proteinExistence type="predicted"/>
<name>A0ACB8SBJ4_9AGAM</name>
<organism evidence="1 2">
    <name type="scientific">Auriscalpium vulgare</name>
    <dbReference type="NCBI Taxonomy" id="40419"/>
    <lineage>
        <taxon>Eukaryota</taxon>
        <taxon>Fungi</taxon>
        <taxon>Dikarya</taxon>
        <taxon>Basidiomycota</taxon>
        <taxon>Agaricomycotina</taxon>
        <taxon>Agaricomycetes</taxon>
        <taxon>Russulales</taxon>
        <taxon>Auriscalpiaceae</taxon>
        <taxon>Auriscalpium</taxon>
    </lineage>
</organism>
<dbReference type="EMBL" id="MU275841">
    <property type="protein sequence ID" value="KAI0053276.1"/>
    <property type="molecule type" value="Genomic_DNA"/>
</dbReference>
<accession>A0ACB8SBJ4</accession>
<dbReference type="Proteomes" id="UP000814033">
    <property type="component" value="Unassembled WGS sequence"/>
</dbReference>
<reference evidence="1" key="2">
    <citation type="journal article" date="2022" name="New Phytol.">
        <title>Evolutionary transition to the ectomycorrhizal habit in the genomes of a hyperdiverse lineage of mushroom-forming fungi.</title>
        <authorList>
            <person name="Looney B."/>
            <person name="Miyauchi S."/>
            <person name="Morin E."/>
            <person name="Drula E."/>
            <person name="Courty P.E."/>
            <person name="Kohler A."/>
            <person name="Kuo A."/>
            <person name="LaButti K."/>
            <person name="Pangilinan J."/>
            <person name="Lipzen A."/>
            <person name="Riley R."/>
            <person name="Andreopoulos W."/>
            <person name="He G."/>
            <person name="Johnson J."/>
            <person name="Nolan M."/>
            <person name="Tritt A."/>
            <person name="Barry K.W."/>
            <person name="Grigoriev I.V."/>
            <person name="Nagy L.G."/>
            <person name="Hibbett D."/>
            <person name="Henrissat B."/>
            <person name="Matheny P.B."/>
            <person name="Labbe J."/>
            <person name="Martin F.M."/>
        </authorList>
    </citation>
    <scope>NUCLEOTIDE SEQUENCE</scope>
    <source>
        <strain evidence="1">FP105234-sp</strain>
    </source>
</reference>
<protein>
    <submittedName>
        <fullName evidence="1">FMN-linked oxidoreductase</fullName>
    </submittedName>
</protein>
<gene>
    <name evidence="1" type="ORF">FA95DRAFT_1652015</name>
</gene>
<reference evidence="1" key="1">
    <citation type="submission" date="2021-02" db="EMBL/GenBank/DDBJ databases">
        <authorList>
            <consortium name="DOE Joint Genome Institute"/>
            <person name="Ahrendt S."/>
            <person name="Looney B.P."/>
            <person name="Miyauchi S."/>
            <person name="Morin E."/>
            <person name="Drula E."/>
            <person name="Courty P.E."/>
            <person name="Chicoki N."/>
            <person name="Fauchery L."/>
            <person name="Kohler A."/>
            <person name="Kuo A."/>
            <person name="Labutti K."/>
            <person name="Pangilinan J."/>
            <person name="Lipzen A."/>
            <person name="Riley R."/>
            <person name="Andreopoulos W."/>
            <person name="He G."/>
            <person name="Johnson J."/>
            <person name="Barry K.W."/>
            <person name="Grigoriev I.V."/>
            <person name="Nagy L."/>
            <person name="Hibbett D."/>
            <person name="Henrissat B."/>
            <person name="Matheny P.B."/>
            <person name="Labbe J."/>
            <person name="Martin F."/>
        </authorList>
    </citation>
    <scope>NUCLEOTIDE SEQUENCE</scope>
    <source>
        <strain evidence="1">FP105234-sp</strain>
    </source>
</reference>
<evidence type="ECO:0000313" key="1">
    <source>
        <dbReference type="EMBL" id="KAI0053276.1"/>
    </source>
</evidence>
<evidence type="ECO:0000313" key="2">
    <source>
        <dbReference type="Proteomes" id="UP000814033"/>
    </source>
</evidence>
<comment type="caution">
    <text evidence="1">The sequence shown here is derived from an EMBL/GenBank/DDBJ whole genome shotgun (WGS) entry which is preliminary data.</text>
</comment>
<sequence length="366" mass="40692">MSSISALFSPIRVGRSQLLHRAVLAPLTRYRANLKHEPNDLHVEYYKQRAFVPGTLLITEATFIAAKAGGYNNAPGIWSEAQIAAWKKVTDAVHARGSFIYLQLWALGRTANADLLKSEGFDLVSAGDIALEDHATPRPLIIKEIKEYQQLYATAAYNAVHKAGFDGVEIHGANGYLIDQFLQTNTNNRTDQYGGSVENRSRFGLEVVDAVVAAIGADRTGIRLSPWSVYQGMRMLDPIPTFSHFVTRLRDEHPDLAYIHVIDHRVLGSVENPDWDPEKESNQFLRDIWGERPYIAAGGFKLESATETADKQGGLVAFGRYFISNPDLPYRLKSGIALTPYDRSTFYSPGPEGYIDYPFANVAAKI</sequence>
<keyword evidence="2" id="KW-1185">Reference proteome</keyword>